<evidence type="ECO:0000313" key="1">
    <source>
        <dbReference type="EMBL" id="GAG59676.1"/>
    </source>
</evidence>
<dbReference type="AlphaFoldDB" id="X1AI40"/>
<gene>
    <name evidence="1" type="ORF">S01H4_17181</name>
</gene>
<sequence>MEKREEKGLVNIEENMNTVLERVGFRGWTSVWAPGKSSKRGEVIPRERLVIIYDKDPSRAWETFQHELVELKLRRVLRPYRVLCNKLIEVVEKVTYVEKEAFINELPDLLQAIKGGCSRSKRVPNGVGK</sequence>
<name>X1AI40_9ZZZZ</name>
<comment type="caution">
    <text evidence="1">The sequence shown here is derived from an EMBL/GenBank/DDBJ whole genome shotgun (WGS) entry which is preliminary data.</text>
</comment>
<protein>
    <submittedName>
        <fullName evidence="1">Uncharacterized protein</fullName>
    </submittedName>
</protein>
<organism evidence="1">
    <name type="scientific">marine sediment metagenome</name>
    <dbReference type="NCBI Taxonomy" id="412755"/>
    <lineage>
        <taxon>unclassified sequences</taxon>
        <taxon>metagenomes</taxon>
        <taxon>ecological metagenomes</taxon>
    </lineage>
</organism>
<proteinExistence type="predicted"/>
<reference evidence="1" key="1">
    <citation type="journal article" date="2014" name="Front. Microbiol.">
        <title>High frequency of phylogenetically diverse reductive dehalogenase-homologous genes in deep subseafloor sedimentary metagenomes.</title>
        <authorList>
            <person name="Kawai M."/>
            <person name="Futagami T."/>
            <person name="Toyoda A."/>
            <person name="Takaki Y."/>
            <person name="Nishi S."/>
            <person name="Hori S."/>
            <person name="Arai W."/>
            <person name="Tsubouchi T."/>
            <person name="Morono Y."/>
            <person name="Uchiyama I."/>
            <person name="Ito T."/>
            <person name="Fujiyama A."/>
            <person name="Inagaki F."/>
            <person name="Takami H."/>
        </authorList>
    </citation>
    <scope>NUCLEOTIDE SEQUENCE</scope>
    <source>
        <strain evidence="1">Expedition CK06-06</strain>
    </source>
</reference>
<dbReference type="EMBL" id="BART01007559">
    <property type="protein sequence ID" value="GAG59676.1"/>
    <property type="molecule type" value="Genomic_DNA"/>
</dbReference>
<accession>X1AI40</accession>